<keyword evidence="2" id="KW-1185">Reference proteome</keyword>
<reference evidence="1" key="1">
    <citation type="submission" date="2023-03" db="EMBL/GenBank/DDBJ databases">
        <title>Chromosome-level genomes of two armyworms, Mythimna separata and Mythimna loreyi, provide insights into the biosynthesis and reception of sex pheromones.</title>
        <authorList>
            <person name="Zhao H."/>
        </authorList>
    </citation>
    <scope>NUCLEOTIDE SEQUENCE</scope>
    <source>
        <strain evidence="1">BeijingLab</strain>
    </source>
</reference>
<organism evidence="1 2">
    <name type="scientific">Mythimna loreyi</name>
    <dbReference type="NCBI Taxonomy" id="667449"/>
    <lineage>
        <taxon>Eukaryota</taxon>
        <taxon>Metazoa</taxon>
        <taxon>Ecdysozoa</taxon>
        <taxon>Arthropoda</taxon>
        <taxon>Hexapoda</taxon>
        <taxon>Insecta</taxon>
        <taxon>Pterygota</taxon>
        <taxon>Neoptera</taxon>
        <taxon>Endopterygota</taxon>
        <taxon>Lepidoptera</taxon>
        <taxon>Glossata</taxon>
        <taxon>Ditrysia</taxon>
        <taxon>Noctuoidea</taxon>
        <taxon>Noctuidae</taxon>
        <taxon>Noctuinae</taxon>
        <taxon>Hadenini</taxon>
        <taxon>Mythimna</taxon>
    </lineage>
</organism>
<dbReference type="EMBL" id="CM056798">
    <property type="protein sequence ID" value="KAJ8711740.1"/>
    <property type="molecule type" value="Genomic_DNA"/>
</dbReference>
<evidence type="ECO:0000313" key="1">
    <source>
        <dbReference type="EMBL" id="KAJ8711740.1"/>
    </source>
</evidence>
<name>A0ACC2Q965_9NEOP</name>
<accession>A0ACC2Q965</accession>
<dbReference type="Proteomes" id="UP001231649">
    <property type="component" value="Chromosome 22"/>
</dbReference>
<evidence type="ECO:0000313" key="2">
    <source>
        <dbReference type="Proteomes" id="UP001231649"/>
    </source>
</evidence>
<comment type="caution">
    <text evidence="1">The sequence shown here is derived from an EMBL/GenBank/DDBJ whole genome shotgun (WGS) entry which is preliminary data.</text>
</comment>
<gene>
    <name evidence="1" type="ORF">PYW08_008694</name>
</gene>
<proteinExistence type="predicted"/>
<sequence length="220" mass="24587">MHAASINTIAVAARALFTPNPIVEQVCIMLRVSLVLCVAPVVFGIIVRDPPPSPNDYKYSYNIEDPTTGDSKSQHEVRQGDVVTGAYTVQGADGIKRTVEYTADAKHGFQAVLREDPVSQPLAAQPPAPQYNYNAINAIQYQSTPRPVFAQYQTPNPRPEYVQFQTSTPRPDYVQYQHSEPQGNYIEEHPAIYFTPQNEIEPRAPFDGQYFIPVSANNKY</sequence>
<protein>
    <submittedName>
        <fullName evidence="1">Uncharacterized protein</fullName>
    </submittedName>
</protein>